<accession>A0ABQ6CI05</accession>
<name>A0ABQ6CI05_9HYPH</name>
<protein>
    <submittedName>
        <fullName evidence="1">Uncharacterized protein</fullName>
    </submittedName>
</protein>
<dbReference type="Proteomes" id="UP001156882">
    <property type="component" value="Unassembled WGS sequence"/>
</dbReference>
<reference evidence="2" key="1">
    <citation type="journal article" date="2019" name="Int. J. Syst. Evol. Microbiol.">
        <title>The Global Catalogue of Microorganisms (GCM) 10K type strain sequencing project: providing services to taxonomists for standard genome sequencing and annotation.</title>
        <authorList>
            <consortium name="The Broad Institute Genomics Platform"/>
            <consortium name="The Broad Institute Genome Sequencing Center for Infectious Disease"/>
            <person name="Wu L."/>
            <person name="Ma J."/>
        </authorList>
    </citation>
    <scope>NUCLEOTIDE SEQUENCE [LARGE SCALE GENOMIC DNA]</scope>
    <source>
        <strain evidence="2">NBRC 101365</strain>
    </source>
</reference>
<gene>
    <name evidence="1" type="ORF">GCM10007874_24160</name>
</gene>
<sequence length="808" mass="87284">MSALDPAATALRLFDAERRLYFFPIRHHSPACALHLRNALRETRPAAVLIEGPADFEPLIAELLAPGVVPPVAMVALPDSVEKAEGTRAGTTYYPICRHSPEFVAIQEAAALGAAIRFIDLPSRHRAMLSGPQDKEGAPLLPMRESVFDRGAYIEALCERAGFRDGLALWDGLFEARARGTDWRRFFTSVGAYCSALRAASEPDELEGDGTLARETMMRACLADAIANTTGPIAVVTGGFHTPALIGGHGETAPIGKTASPASNAWLIRYDFRALDRLNGYGAGLPLPGFYERLWERLTGDADAAGNLAEEMLVGFRAHLSRHEPALVFSFPTLRTMVETARRLAELRGLAEPGRTELFDAVQSAAIKEEIELGSHPLLAAFTHYLQGERLGDLPPGSRLPPLIERARREARANGLSLEDALPKNRELDIYRKPRHRQASRFLHAMRLIAPSFADRLKGPDMVHGFRADMLLESWSYAWSPAVEAALIDRTADADTVADAAAALLLRRLDHLEKEGQCNNAEAALNLLSIAFDAGLGRAADRLAAAVETAARADSDLLRLARALVIGKALESRARRYQSEGHEEAFATLLPSVLDRLVRRITELLPDLIAVDADHVGHAIACLAALAEAMADPDPDFAAQPLRDSLRELLYMQLDPALNGAVIALSTVIGLIDAGEAGRRLVAALAGAFEKPGEAIRTLSGVMALAPHLFINNGNVITAIDTLFGSIDDQGFLLLLPQLRMAFAELSPQETDKVAATVASAHGIGHDDLALLLQAPDAQALSEHLALGERLRDQWLQDGLSAWLEPAA</sequence>
<dbReference type="InterPro" id="IPR043737">
    <property type="entry name" value="DUF5682"/>
</dbReference>
<proteinExistence type="predicted"/>
<keyword evidence="2" id="KW-1185">Reference proteome</keyword>
<dbReference type="EMBL" id="BSPC01000022">
    <property type="protein sequence ID" value="GLS19399.1"/>
    <property type="molecule type" value="Genomic_DNA"/>
</dbReference>
<dbReference type="RefSeq" id="WP_284312327.1">
    <property type="nucleotide sequence ID" value="NZ_BSPC01000022.1"/>
</dbReference>
<organism evidence="1 2">
    <name type="scientific">Labrys miyagiensis</name>
    <dbReference type="NCBI Taxonomy" id="346912"/>
    <lineage>
        <taxon>Bacteria</taxon>
        <taxon>Pseudomonadati</taxon>
        <taxon>Pseudomonadota</taxon>
        <taxon>Alphaproteobacteria</taxon>
        <taxon>Hyphomicrobiales</taxon>
        <taxon>Xanthobacteraceae</taxon>
        <taxon>Labrys</taxon>
    </lineage>
</organism>
<evidence type="ECO:0000313" key="1">
    <source>
        <dbReference type="EMBL" id="GLS19399.1"/>
    </source>
</evidence>
<evidence type="ECO:0000313" key="2">
    <source>
        <dbReference type="Proteomes" id="UP001156882"/>
    </source>
</evidence>
<dbReference type="Pfam" id="PF18934">
    <property type="entry name" value="DUF5682"/>
    <property type="match status" value="1"/>
</dbReference>
<comment type="caution">
    <text evidence="1">The sequence shown here is derived from an EMBL/GenBank/DDBJ whole genome shotgun (WGS) entry which is preliminary data.</text>
</comment>